<protein>
    <submittedName>
        <fullName evidence="1">Uncharacterized protein</fullName>
    </submittedName>
</protein>
<comment type="caution">
    <text evidence="1">The sequence shown here is derived from an EMBL/GenBank/DDBJ whole genome shotgun (WGS) entry which is preliminary data.</text>
</comment>
<sequence>MLLTNSTTYLRNRLHLTILQCRHVNCNEQDTKANKTHAITFFYYINNLSHHFQVLFYDHNS</sequence>
<keyword evidence="2" id="KW-1185">Reference proteome</keyword>
<reference evidence="1 2" key="1">
    <citation type="journal article" date="2013" name="Proc. Natl. Acad. Sci. U.S.A.">
        <title>Genome of an arbuscular mycorrhizal fungus provides insight into the oldest plant symbiosis.</title>
        <authorList>
            <person name="Tisserant E."/>
            <person name="Malbreil M."/>
            <person name="Kuo A."/>
            <person name="Kohler A."/>
            <person name="Symeonidi A."/>
            <person name="Balestrini R."/>
            <person name="Charron P."/>
            <person name="Duensing N."/>
            <person name="Frei Dit Frey N."/>
            <person name="Gianinazzi-Pearson V."/>
            <person name="Gilbert L.B."/>
            <person name="Handa Y."/>
            <person name="Herr J.R."/>
            <person name="Hijri M."/>
            <person name="Koul R."/>
            <person name="Kawaguchi M."/>
            <person name="Krajinski F."/>
            <person name="Lammers P.J."/>
            <person name="Masclaux F.G."/>
            <person name="Murat C."/>
            <person name="Morin E."/>
            <person name="Ndikumana S."/>
            <person name="Pagni M."/>
            <person name="Petitpierre D."/>
            <person name="Requena N."/>
            <person name="Rosikiewicz P."/>
            <person name="Riley R."/>
            <person name="Saito K."/>
            <person name="San Clemente H."/>
            <person name="Shapiro H."/>
            <person name="van Tuinen D."/>
            <person name="Becard G."/>
            <person name="Bonfante P."/>
            <person name="Paszkowski U."/>
            <person name="Shachar-Hill Y.Y."/>
            <person name="Tuskan G.A."/>
            <person name="Young P.W."/>
            <person name="Sanders I.R."/>
            <person name="Henrissat B."/>
            <person name="Rensing S.A."/>
            <person name="Grigoriev I.V."/>
            <person name="Corradi N."/>
            <person name="Roux C."/>
            <person name="Martin F."/>
        </authorList>
    </citation>
    <scope>NUCLEOTIDE SEQUENCE [LARGE SCALE GENOMIC DNA]</scope>
    <source>
        <strain evidence="1 2">DAOM 197198</strain>
    </source>
</reference>
<evidence type="ECO:0000313" key="1">
    <source>
        <dbReference type="EMBL" id="POG73644.1"/>
    </source>
</evidence>
<accession>A0A2P4Q7N3</accession>
<dbReference type="EMBL" id="AUPC02000081">
    <property type="protein sequence ID" value="POG73644.1"/>
    <property type="molecule type" value="Genomic_DNA"/>
</dbReference>
<gene>
    <name evidence="1" type="ORF">GLOIN_2v1584137</name>
</gene>
<organism evidence="1 2">
    <name type="scientific">Rhizophagus irregularis (strain DAOM 181602 / DAOM 197198 / MUCL 43194)</name>
    <name type="common">Arbuscular mycorrhizal fungus</name>
    <name type="synonym">Glomus intraradices</name>
    <dbReference type="NCBI Taxonomy" id="747089"/>
    <lineage>
        <taxon>Eukaryota</taxon>
        <taxon>Fungi</taxon>
        <taxon>Fungi incertae sedis</taxon>
        <taxon>Mucoromycota</taxon>
        <taxon>Glomeromycotina</taxon>
        <taxon>Glomeromycetes</taxon>
        <taxon>Glomerales</taxon>
        <taxon>Glomeraceae</taxon>
        <taxon>Rhizophagus</taxon>
    </lineage>
</organism>
<name>A0A2P4Q7N3_RHIID</name>
<evidence type="ECO:0000313" key="2">
    <source>
        <dbReference type="Proteomes" id="UP000018888"/>
    </source>
</evidence>
<dbReference type="AlphaFoldDB" id="A0A2P4Q7N3"/>
<proteinExistence type="predicted"/>
<dbReference type="Proteomes" id="UP000018888">
    <property type="component" value="Unassembled WGS sequence"/>
</dbReference>
<reference evidence="1 2" key="2">
    <citation type="journal article" date="2018" name="New Phytol.">
        <title>High intraspecific genome diversity in the model arbuscular mycorrhizal symbiont Rhizophagus irregularis.</title>
        <authorList>
            <person name="Chen E.C.H."/>
            <person name="Morin E."/>
            <person name="Beaudet D."/>
            <person name="Noel J."/>
            <person name="Yildirir G."/>
            <person name="Ndikumana S."/>
            <person name="Charron P."/>
            <person name="St-Onge C."/>
            <person name="Giorgi J."/>
            <person name="Kruger M."/>
            <person name="Marton T."/>
            <person name="Ropars J."/>
            <person name="Grigoriev I.V."/>
            <person name="Hainaut M."/>
            <person name="Henrissat B."/>
            <person name="Roux C."/>
            <person name="Martin F."/>
            <person name="Corradi N."/>
        </authorList>
    </citation>
    <scope>NUCLEOTIDE SEQUENCE [LARGE SCALE GENOMIC DNA]</scope>
    <source>
        <strain evidence="1 2">DAOM 197198</strain>
    </source>
</reference>